<keyword evidence="1" id="KW-1133">Transmembrane helix</keyword>
<accession>A0A2N5V3Z3</accession>
<feature type="transmembrane region" description="Helical" evidence="1">
    <location>
        <begin position="393"/>
        <end position="412"/>
    </location>
</feature>
<evidence type="ECO:0000256" key="1">
    <source>
        <dbReference type="SAM" id="Phobius"/>
    </source>
</evidence>
<sequence length="452" mass="50470">MRKALHPDFLAGSINSQKAILILSEIHHLLGFFTTSQSGPYSRSTHLGSETAMTSQFTRPLSKSTLALLVIFLLFHALIATFSLLILIGPYIGGKKRSHWLFRKSYIPSNPGEKVEKTPLYMMNTGFFMCIAQLLGSLSTIAFICLQFNPARSLDYALHAEPLIPLGLMYLFEMLAYWIMAHCFLALSYSAGTVSTRSSLHRLTTWDPPPILVNAVFTCVPVCMVAAILGTIVHGSEGFGHVLSQLRSTLEVLSRGSSDLKRLQNPSLPALQKISIQSDLARVQSELNALTPESVTNLRAAIYYHHWSQILFLVFMCITCLVFILSFVKLTEKLLLQGQEPISHSPKSHQFYRSQPERADSYLDLKSQSSAPMRTYLGTLKSDRQLLGFTVRAYATIIAMVTSIACFLISIFRATDVIINPTWHGVITWLPTVSGSWSAIPVAWQCWRLYSD</sequence>
<keyword evidence="1" id="KW-0472">Membrane</keyword>
<dbReference type="EMBL" id="PGCI01000055">
    <property type="protein sequence ID" value="PLW44732.1"/>
    <property type="molecule type" value="Genomic_DNA"/>
</dbReference>
<feature type="transmembrane region" description="Helical" evidence="1">
    <location>
        <begin position="167"/>
        <end position="191"/>
    </location>
</feature>
<organism evidence="2 3">
    <name type="scientific">Puccinia coronata f. sp. avenae</name>
    <dbReference type="NCBI Taxonomy" id="200324"/>
    <lineage>
        <taxon>Eukaryota</taxon>
        <taxon>Fungi</taxon>
        <taxon>Dikarya</taxon>
        <taxon>Basidiomycota</taxon>
        <taxon>Pucciniomycotina</taxon>
        <taxon>Pucciniomycetes</taxon>
        <taxon>Pucciniales</taxon>
        <taxon>Pucciniaceae</taxon>
        <taxon>Puccinia</taxon>
    </lineage>
</organism>
<dbReference type="AlphaFoldDB" id="A0A2N5V3Z3"/>
<proteinExistence type="predicted"/>
<feature type="transmembrane region" description="Helical" evidence="1">
    <location>
        <begin position="66"/>
        <end position="92"/>
    </location>
</feature>
<gene>
    <name evidence="2" type="ORF">PCASD_05864</name>
</gene>
<name>A0A2N5V3Z3_9BASI</name>
<feature type="transmembrane region" description="Helical" evidence="1">
    <location>
        <begin position="126"/>
        <end position="146"/>
    </location>
</feature>
<reference evidence="2 3" key="1">
    <citation type="submission" date="2017-11" db="EMBL/GenBank/DDBJ databases">
        <title>De novo assembly and phasing of dikaryotic genomes from two isolates of Puccinia coronata f. sp. avenae, the causal agent of oat crown rust.</title>
        <authorList>
            <person name="Miller M.E."/>
            <person name="Zhang Y."/>
            <person name="Omidvar V."/>
            <person name="Sperschneider J."/>
            <person name="Schwessinger B."/>
            <person name="Raley C."/>
            <person name="Palmer J.M."/>
            <person name="Garnica D."/>
            <person name="Upadhyaya N."/>
            <person name="Rathjen J."/>
            <person name="Taylor J.M."/>
            <person name="Park R.F."/>
            <person name="Dodds P.N."/>
            <person name="Hirsch C.D."/>
            <person name="Kianian S.F."/>
            <person name="Figueroa M."/>
        </authorList>
    </citation>
    <scope>NUCLEOTIDE SEQUENCE [LARGE SCALE GENOMIC DNA]</scope>
    <source>
        <strain evidence="2">12SD80</strain>
    </source>
</reference>
<dbReference type="Proteomes" id="UP000235392">
    <property type="component" value="Unassembled WGS sequence"/>
</dbReference>
<keyword evidence="1" id="KW-0812">Transmembrane</keyword>
<evidence type="ECO:0000313" key="2">
    <source>
        <dbReference type="EMBL" id="PLW44732.1"/>
    </source>
</evidence>
<feature type="transmembrane region" description="Helical" evidence="1">
    <location>
        <begin position="310"/>
        <end position="328"/>
    </location>
</feature>
<feature type="transmembrane region" description="Helical" evidence="1">
    <location>
        <begin position="211"/>
        <end position="233"/>
    </location>
</feature>
<evidence type="ECO:0000313" key="3">
    <source>
        <dbReference type="Proteomes" id="UP000235392"/>
    </source>
</evidence>
<protein>
    <submittedName>
        <fullName evidence="2">Uncharacterized protein</fullName>
    </submittedName>
</protein>
<comment type="caution">
    <text evidence="2">The sequence shown here is derived from an EMBL/GenBank/DDBJ whole genome shotgun (WGS) entry which is preliminary data.</text>
</comment>